<feature type="domain" description="C2H2-type" evidence="19">
    <location>
        <begin position="4010"/>
        <end position="4037"/>
    </location>
</feature>
<evidence type="ECO:0000256" key="6">
    <source>
        <dbReference type="ARBA" id="ARBA00022723"/>
    </source>
</evidence>
<evidence type="ECO:0000256" key="13">
    <source>
        <dbReference type="ARBA" id="ARBA00023054"/>
    </source>
</evidence>
<feature type="region of interest" description="Disordered" evidence="18">
    <location>
        <begin position="4146"/>
        <end position="4170"/>
    </location>
</feature>
<dbReference type="Pfam" id="PF00096">
    <property type="entry name" value="zf-C2H2"/>
    <property type="match status" value="2"/>
</dbReference>
<dbReference type="InterPro" id="IPR035706">
    <property type="entry name" value="AAA_9"/>
</dbReference>
<evidence type="ECO:0000313" key="21">
    <source>
        <dbReference type="Proteomes" id="UP000053097"/>
    </source>
</evidence>
<evidence type="ECO:0000256" key="18">
    <source>
        <dbReference type="SAM" id="MobiDB-lite"/>
    </source>
</evidence>
<dbReference type="InterPro" id="IPR027417">
    <property type="entry name" value="P-loop_NTPase"/>
</dbReference>
<evidence type="ECO:0000256" key="9">
    <source>
        <dbReference type="ARBA" id="ARBA00022771"/>
    </source>
</evidence>
<dbReference type="OrthoDB" id="447173at2759"/>
<dbReference type="InterPro" id="IPR026983">
    <property type="entry name" value="DHC"/>
</dbReference>
<dbReference type="Gene3D" id="3.30.160.60">
    <property type="entry name" value="Classic Zinc Finger"/>
    <property type="match status" value="5"/>
</dbReference>
<proteinExistence type="inferred from homology"/>
<feature type="domain" description="C2H2-type" evidence="19">
    <location>
        <begin position="3953"/>
        <end position="3981"/>
    </location>
</feature>
<dbReference type="STRING" id="2015173.A0A026W0N5"/>
<feature type="domain" description="C2H2-type" evidence="19">
    <location>
        <begin position="3922"/>
        <end position="3951"/>
    </location>
</feature>
<evidence type="ECO:0000256" key="11">
    <source>
        <dbReference type="ARBA" id="ARBA00022840"/>
    </source>
</evidence>
<dbReference type="InterPro" id="IPR003593">
    <property type="entry name" value="AAA+_ATPase"/>
</dbReference>
<dbReference type="GO" id="GO:0005938">
    <property type="term" value="C:cell cortex"/>
    <property type="evidence" value="ECO:0007669"/>
    <property type="project" value="UniProtKB-ARBA"/>
</dbReference>
<dbReference type="Gene3D" id="1.20.920.30">
    <property type="match status" value="1"/>
</dbReference>
<dbReference type="InterPro" id="IPR013087">
    <property type="entry name" value="Znf_C2H2_type"/>
</dbReference>
<keyword evidence="8" id="KW-0547">Nucleotide-binding</keyword>
<evidence type="ECO:0000256" key="7">
    <source>
        <dbReference type="ARBA" id="ARBA00022737"/>
    </source>
</evidence>
<dbReference type="GO" id="GO:0030473">
    <property type="term" value="P:nuclear migration along microtubule"/>
    <property type="evidence" value="ECO:0007669"/>
    <property type="project" value="UniProtKB-ARBA"/>
</dbReference>
<dbReference type="PROSITE" id="PS00028">
    <property type="entry name" value="ZINC_FINGER_C2H2_1"/>
    <property type="match status" value="7"/>
</dbReference>
<evidence type="ECO:0000256" key="2">
    <source>
        <dbReference type="ARBA" id="ARBA00008887"/>
    </source>
</evidence>
<dbReference type="Gene3D" id="3.20.180.20">
    <property type="entry name" value="Dynein heavy chain, N-terminal domain 2"/>
    <property type="match status" value="1"/>
</dbReference>
<evidence type="ECO:0000256" key="1">
    <source>
        <dbReference type="ARBA" id="ARBA00004245"/>
    </source>
</evidence>
<dbReference type="GO" id="GO:0000235">
    <property type="term" value="C:astral microtubule"/>
    <property type="evidence" value="ECO:0007669"/>
    <property type="project" value="UniProtKB-ARBA"/>
</dbReference>
<feature type="domain" description="C2H2-type" evidence="19">
    <location>
        <begin position="4038"/>
        <end position="4068"/>
    </location>
</feature>
<dbReference type="InterPro" id="IPR041658">
    <property type="entry name" value="AAA_lid_11"/>
</dbReference>
<reference evidence="20 21" key="1">
    <citation type="journal article" date="2014" name="Curr. Biol.">
        <title>The genome of the clonal raider ant Cerapachys biroi.</title>
        <authorList>
            <person name="Oxley P.R."/>
            <person name="Ji L."/>
            <person name="Fetter-Pruneda I."/>
            <person name="McKenzie S.K."/>
            <person name="Li C."/>
            <person name="Hu H."/>
            <person name="Zhang G."/>
            <person name="Kronauer D.J."/>
        </authorList>
    </citation>
    <scope>NUCLEOTIDE SEQUENCE [LARGE SCALE GENOMIC DNA]</scope>
</reference>
<dbReference type="SUPFAM" id="SSF52540">
    <property type="entry name" value="P-loop containing nucleoside triphosphate hydrolases"/>
    <property type="match status" value="3"/>
</dbReference>
<dbReference type="InterPro" id="IPR042219">
    <property type="entry name" value="AAA_lid_11_sf"/>
</dbReference>
<sequence>MVIADKRRSLIVSTAGHFFNTSVRPDGEDIEDQEILDRFLEQSSCRTLCARPIDADRKKARLKLSTDLSTGKNTLVFFKVTAAVVTEENFHDVVQVASTGCGDGSVLIEGLRQVWAPTLRSSGLSTSCLKKLEEKLLSSGFSTTVTEEEEFWRKRRDEVKRSHEKTICEDAEKSVKNIRVELENAAVSRDGLIAVEEACEAISVFVDDLWKLGGPAYTEDRMKSFLDVIGNELVQLIQNYIGAVDATDTRAKDEMVVLGATICEKWVNATHKLTELFWPHHSLHPWRGAIFVPGKCSKLGKNLRQLSELRAQHRQLSRLLTPNERSGLGIDKLLQIFDDTKVVLGDDERDDEWDRLRRKIEEGLVPAEERVAQKLKNHIADTTTPNALVAEFGKYSELMKREGLKRELRGERESLLTVYPDLIENRLAGPDTENLLDAPKVLQEVQAARSSEVRLESLAKLGKELLADLPGYEDVATRLSSALKEAEERKRDLVETWIDNTKNDIDRKELTLGTDSPVVELTGTSMMRVTYDPRLMTLIREARALSGEGIELPREIRDLVERAASLAGRARALQQVATFHNTIGDRMVPSQRPLMLAIALELARAVQQQSGVVWSDPHLVDVYTARLKELVVKFARQNSELISKHTTLRDYVSNLLKGDAVHLVGNQNIWKETLINMRAIVDAVDSEYGNAKAWKLHWDRQLLKALGIAYRNALPSLSRKLPEIRVELTFRDGSLQWRPPLEDIRAKLYSAIRRSLSIPMNFRGVGDVADAHFGDLVQKNAYLFSGVYKQIEIALSTLELFRTKWLNLATPANINIKEWLKGKSPQEWAKAFKEAKQWAQEASVGKLRGCDVKILCICVDTATTRNDLETASRHYWERLCSDLRAEASSRLVAVVDFLSFASKELERRPRDVEEVGLVHEAHARIEQQSASIAEEMEAVAVLAKVMAAWTSEKLDGVNAAYAAWQDLGDRLEKHKAVMARLLEDAKVNLRHRAIALRDERERWQAKWSTRSENLTLDWLISMKERWINLNGQMDSLKADCKRISLDLENVLEDEDINMSQFERELETEESNFRFQSEFLEELKNQETEEWSVARRRLPRLHDWLDSWQNKIRLQDNMEADTFVGKKINEIRSTIETIQLLRGDEIADEHWTELIPILGLKVENPRDITLGHLLACAKMLKENENQVKEITKRAVAESGIRQALMDLEIWENTASLPLQESTDSKNIAILLVGDYGSLLTKIEELRLLLEGTKGTSGHDRFASRVARSEASLLELEERIKVLSTVQRKWIYLDPVYGSGAAPSDSGRWSRADKEFRYLIGEVSRDPRVLSLRGLSLPTLVNLKDLLDRCQKSLDEFLEEKRAAYPRLYFLSDEDLLELVSGSGRGLEAHLPKLFHGVGSVEKENNTLTAIISPEGEILKLVEAIDLTEPLPRWLHNLENGIKNTLRQNLEKCLNDSAPDPSVYPTQILLLTGRIAFTERCEYALKEGQAALQKFVEFLETQRARYRGLEDAGDKLTALKARGLLLDTVHHLQVARMLLKIVATGENAGWMWYRQLRSYRTNQGACIVRCAGAELPYRFEYQGASVGLVRTPLTERCFLALTQAMKLGLGGSPTGPAGTGKTESVKALASILGRLVLVFNCDEGMDTGSMKRILGGLAQAGAWGCFDEFNRLEEDTLSAVAMLVGPLQEALRNGSSDISLGDQKIKLDPHCCIFITMNPAGVEYGGRHKLPDSLARLFRPISMAHPDKSDIVRTLLECAGFVEATTLGKRLVEALDIAGTMLSEQPHYDWGLRALKSVLDTLHPIANVDETTRLLISIKASTLPKLTEADTTKFLSLLDDLFPKTDPSLSDFMENENLPVTLLKICEDRGLTKEIANRCVQLNDLLQSRTGVAIVGPPGSGKTLIRSCLAEALAKIGESVQQIAVYPGAVPKSRLLGQVNPRTREWKEGVLSSAVTSAGNSGTWIICNGDVEPEWAEALNSALDDNRLLTLPNGIGIKLGSDTRFIFETHKLAGASPATVSRLGVLHLGSTRSTSLLVPRRLEEFSSTAAEITNAHLCSCIDETLKINTEGSSASGLMAAAFCHLRKAQTFAQTTQALLASLCGQIKDPQSRDDLAKIIYGSSLIFLIVNQFYRSNNNDLLILRCPDPQKPNAVLYDSETDRLVSFNNTYESVDTDDGPISISDRLKKASAAILPWIEDGHPIMIRGPEACGKSALINVALSRIKNSDTVTIVRGSSFYGPDDLSLRLKKACLRLESSSQGRMYKPRSGSRLLLILEDMHLAAKDLQELVRELLQEEGFLEDDLVFSKVSLTIICTADVSTRLHPRLEALFATYYLEHPSQRDVAAILELHLRTSLKQVDFVMAESWIVRMQPSILEAFRFACSAQESSLAWTLKDVISWARRLKYYPIPESEVDITRQLLDIGHRLFRARFVSPEHYNSFNNIISIFFFLPRLTPKALTRWKSLLTSKDSEIKDFKNDIYVWKSANIGLYPMSREQWREEIINAAAKCAREVGCNFRGMILVGRPGAGRRSAVKLAATFSSLRLIDSGPGRGKAAIKSAVQAAGIENQPTLLLLEEHHAREDTLVVLVSAIVSRGEVPGLFTTEELDALVAPLADMAQREDFQGTLEQYLYHRLRKYLRIVVIMDTEEIELSYLLHLGLLRYCVLLGSGPGSDEWWSRESSLIKLAIQEGTLQINEFEELPAGAKVIIGAHLQAPRHQRAPARFLALMHTWRHLRDTWSKEVEKKLQSLEAGIGKLREAGGQVAKLEDDVSRQRQELEVEKGRANAALEQITATMRGATTQRGEMTSLKATTERESTEVARRKRDIEAELGKVEPLVEQAAQAVAGISADALAEVRSLRAPPAPVRDVLEGVLRLMGIKDTSWNSMKTFLAKRGVKDEIRNWDARRSTSASLEAVAKLVKERPESFEEKTAKRASVAAAPLAAWVLANLQYGQILQQVAPLEREQRQLAERLTAAETQLEKLATGLNTVESRVAQLQKELAEHTRGAAELQLRTESTESSLSTARALLQKLDTEHRDWQAQLEELTARKERLDVEAANAAALLIYQDPERDDDWKISVTKSLITERERLLWRAQGLPADTSSLIAASRVLKGPLVSIFLDPSGVAVSWIKRSFASRLEITHPEDSKFLTTLELAVRFGKALLIEELVEFPSILLPVIRQKPLRLGDRTLPAQQGFQLFLATRKDKLEDIPKEADAVLCEITLGTGTKSLAERFVEKFLLNETPELEAQRREALEREERLSGERDAARLELLHQLATARGQDLLQESYEQGGLLSSLEATQSKAKEIATALEESRQSLNEVLKRAKKHEKFAQFAADVYETIKGLTFLSPLYVISTEVYMDICLKAVQGDNNFVVDKEKGESRSLIEKRLITLTFHHCAKAVYRKHRLPLALHMALSLNPVSDVERNLLFDNGAIGNTDKLAFELPDWIPDERREAVRALGSSLPDVTAKMKPSWLKDISNIYADDELSTFQKVLVVKALRPDYLHSALSKLTAKQLGVKDLAPPLWTLNSIAQEKEGSYPVLLLLSPGTDPGPELNTLAAKHASIGFTEVSLGQGHITQAELALETACRNGSWVLLSNLQLALNWLPRLESLLRSSMCTTNKNPSTRIWLTTEETSGFYPGLAGLCLKLAYEPPEGVKRNMKKSLQQLQQSQRNDDSTAAVLVLAWLHAILQERRNFVPQGWIRSYEWNESDLEAAYELVVKEMTREKRSQQGDWQIGRGLLDVAVYGGRLQDDYDARALRSMIRETWSKDIFEGRRKLGDVLKVTDVILNDPTKSLESLNDSDSPKEYFGLPANAHRAWERAAAEKALIYFKGILIKPFSNDDENSNKVEKSKVQEDLKIIIDQQCSTTFTCDTDTKQKRDPLQDFFIDEVKLTRKLLNIVRADMEVSSFNDNETIIYNKPYKCQHEGCTKSYTNSTHLKRHLETHNATKKMYKCTVCSLAISNLHNLKRHYKRVHSTDAQISCKECSETFNKKSQLIRHQITHHKSEIYKCDKCKKTFANNSRLRQHEKMHEGSKTYPCPVPECSEVFNKWLLLCAHKKVKHVTEHKCTSCDKVFLNKTNLRTHSKIHSENRTVIPCPYDGCQRTYYFKSNLECHVRVKHLGEKFVCDMCSFRFSSKQKLIEHIRHQEQKKRSKPKKKLNAQRKKRKDAGIPKRSVLTRLIGLDLPSNLEKLVMEREEVIAVSNKEVVVQT</sequence>
<evidence type="ECO:0000256" key="8">
    <source>
        <dbReference type="ARBA" id="ARBA00022741"/>
    </source>
</evidence>
<evidence type="ECO:0000256" key="10">
    <source>
        <dbReference type="ARBA" id="ARBA00022833"/>
    </source>
</evidence>
<dbReference type="InterPro" id="IPR036236">
    <property type="entry name" value="Znf_C2H2_sf"/>
</dbReference>
<evidence type="ECO:0000256" key="14">
    <source>
        <dbReference type="ARBA" id="ARBA00023175"/>
    </source>
</evidence>
<dbReference type="InterPro" id="IPR035699">
    <property type="entry name" value="AAA_6"/>
</dbReference>
<keyword evidence="9 16" id="KW-0863">Zinc-finger</keyword>
<feature type="domain" description="C2H2-type" evidence="19">
    <location>
        <begin position="4067"/>
        <end position="4094"/>
    </location>
</feature>
<dbReference type="Gene3D" id="1.20.920.20">
    <property type="match status" value="1"/>
</dbReference>
<dbReference type="InterPro" id="IPR024743">
    <property type="entry name" value="Dynein_HC_stalk"/>
</dbReference>
<keyword evidence="11" id="KW-0067">ATP-binding</keyword>
<dbReference type="InterPro" id="IPR042228">
    <property type="entry name" value="Dynein_linker_3"/>
</dbReference>
<dbReference type="GO" id="GO:0000070">
    <property type="term" value="P:mitotic sister chromatid segregation"/>
    <property type="evidence" value="ECO:0007669"/>
    <property type="project" value="UniProtKB-ARBA"/>
</dbReference>
<dbReference type="FunFam" id="3.40.50.300:FF:000996">
    <property type="entry name" value="Cytoplasmic dynein heavy chain"/>
    <property type="match status" value="1"/>
</dbReference>
<feature type="compositionally biased region" description="Basic residues" evidence="18">
    <location>
        <begin position="4149"/>
        <end position="4168"/>
    </location>
</feature>
<evidence type="ECO:0000256" key="3">
    <source>
        <dbReference type="ARBA" id="ARBA00022197"/>
    </source>
</evidence>
<dbReference type="Pfam" id="PF18198">
    <property type="entry name" value="AAA_lid_11"/>
    <property type="match status" value="1"/>
</dbReference>
<dbReference type="Gene3D" id="1.10.8.720">
    <property type="entry name" value="Region D6 of dynein motor"/>
    <property type="match status" value="1"/>
</dbReference>
<dbReference type="Pfam" id="PF12781">
    <property type="entry name" value="AAA_9"/>
    <property type="match status" value="1"/>
</dbReference>
<dbReference type="GO" id="GO:0005524">
    <property type="term" value="F:ATP binding"/>
    <property type="evidence" value="ECO:0007669"/>
    <property type="project" value="UniProtKB-KW"/>
</dbReference>
<feature type="coiled-coil region" evidence="17">
    <location>
        <begin position="2978"/>
        <end position="3061"/>
    </location>
</feature>
<dbReference type="GO" id="GO:0008569">
    <property type="term" value="F:minus-end-directed microtubule motor activity"/>
    <property type="evidence" value="ECO:0007669"/>
    <property type="project" value="InterPro"/>
</dbReference>
<dbReference type="Pfam" id="PF12774">
    <property type="entry name" value="AAA_6"/>
    <property type="match status" value="1"/>
</dbReference>
<dbReference type="Pfam" id="PF08385">
    <property type="entry name" value="DHC_N1"/>
    <property type="match status" value="1"/>
</dbReference>
<dbReference type="Pfam" id="PF12780">
    <property type="entry name" value="AAA_8"/>
    <property type="match status" value="1"/>
</dbReference>
<gene>
    <name evidence="20" type="ORF">X777_12170</name>
</gene>
<dbReference type="Gene3D" id="1.10.8.710">
    <property type="match status" value="1"/>
</dbReference>
<evidence type="ECO:0000259" key="19">
    <source>
        <dbReference type="PROSITE" id="PS50157"/>
    </source>
</evidence>
<feature type="domain" description="C2H2-type" evidence="19">
    <location>
        <begin position="3982"/>
        <end position="4009"/>
    </location>
</feature>
<evidence type="ECO:0000256" key="5">
    <source>
        <dbReference type="ARBA" id="ARBA00022701"/>
    </source>
</evidence>
<dbReference type="InterPro" id="IPR043157">
    <property type="entry name" value="Dynein_AAA1S"/>
</dbReference>
<evidence type="ECO:0000256" key="12">
    <source>
        <dbReference type="ARBA" id="ARBA00023017"/>
    </source>
</evidence>
<name>A0A026W0N5_OOCBI</name>
<dbReference type="SMART" id="SM00382">
    <property type="entry name" value="AAA"/>
    <property type="match status" value="3"/>
</dbReference>
<keyword evidence="21" id="KW-1185">Reference proteome</keyword>
<comment type="similarity">
    <text evidence="2">Belongs to the dynein heavy chain family.</text>
</comment>
<keyword evidence="15" id="KW-0206">Cytoskeleton</keyword>
<keyword evidence="7" id="KW-0677">Repeat</keyword>
<dbReference type="InterPro" id="IPR004273">
    <property type="entry name" value="Dynein_heavy_D6_P-loop"/>
</dbReference>
<evidence type="ECO:0000256" key="16">
    <source>
        <dbReference type="PROSITE-ProRule" id="PRU00042"/>
    </source>
</evidence>
<evidence type="ECO:0000256" key="17">
    <source>
        <dbReference type="SAM" id="Coils"/>
    </source>
</evidence>
<dbReference type="Gene3D" id="3.40.50.300">
    <property type="entry name" value="P-loop containing nucleotide triphosphate hydrolases"/>
    <property type="match status" value="5"/>
</dbReference>
<dbReference type="InterPro" id="IPR013594">
    <property type="entry name" value="Dynein_heavy_tail"/>
</dbReference>
<dbReference type="FunFam" id="3.30.160.60:FF:000125">
    <property type="entry name" value="Putative zinc finger protein 143"/>
    <property type="match status" value="1"/>
</dbReference>
<dbReference type="PANTHER" id="PTHR45703:SF22">
    <property type="entry name" value="DYNEIN CYTOPLASMIC 2 HEAVY CHAIN 1"/>
    <property type="match status" value="1"/>
</dbReference>
<keyword evidence="14" id="KW-0505">Motor protein</keyword>
<dbReference type="SMART" id="SM00355">
    <property type="entry name" value="ZnF_C2H2"/>
    <property type="match status" value="8"/>
</dbReference>
<evidence type="ECO:0000256" key="4">
    <source>
        <dbReference type="ARBA" id="ARBA00022490"/>
    </source>
</evidence>
<dbReference type="GO" id="GO:0008270">
    <property type="term" value="F:zinc ion binding"/>
    <property type="evidence" value="ECO:0007669"/>
    <property type="project" value="UniProtKB-KW"/>
</dbReference>
<dbReference type="EMBL" id="KK107503">
    <property type="protein sequence ID" value="EZA49625.1"/>
    <property type="molecule type" value="Genomic_DNA"/>
</dbReference>
<keyword evidence="4" id="KW-0963">Cytoplasm</keyword>
<dbReference type="GO" id="GO:0030286">
    <property type="term" value="C:dynein complex"/>
    <property type="evidence" value="ECO:0007669"/>
    <property type="project" value="UniProtKB-KW"/>
</dbReference>
<evidence type="ECO:0000313" key="20">
    <source>
        <dbReference type="EMBL" id="EZA49625.1"/>
    </source>
</evidence>
<dbReference type="OMA" id="SHMYQFS"/>
<dbReference type="InterPro" id="IPR042222">
    <property type="entry name" value="Dynein_2_N"/>
</dbReference>
<dbReference type="Pfam" id="PF03028">
    <property type="entry name" value="Dynein_heavy"/>
    <property type="match status" value="1"/>
</dbReference>
<dbReference type="Pfam" id="PF08393">
    <property type="entry name" value="DHC_N2"/>
    <property type="match status" value="1"/>
</dbReference>
<dbReference type="PANTHER" id="PTHR45703">
    <property type="entry name" value="DYNEIN HEAVY CHAIN"/>
    <property type="match status" value="1"/>
</dbReference>
<dbReference type="GO" id="GO:1902850">
    <property type="term" value="P:microtubule cytoskeleton organization involved in mitosis"/>
    <property type="evidence" value="ECO:0007669"/>
    <property type="project" value="UniProtKB-ARBA"/>
</dbReference>
<feature type="coiled-coil region" evidence="17">
    <location>
        <begin position="2738"/>
        <end position="2793"/>
    </location>
</feature>
<feature type="coiled-coil region" evidence="17">
    <location>
        <begin position="1033"/>
        <end position="1071"/>
    </location>
</feature>
<dbReference type="Proteomes" id="UP000053097">
    <property type="component" value="Unassembled WGS sequence"/>
</dbReference>
<keyword evidence="12" id="KW-0243">Dynein</keyword>
<protein>
    <recommendedName>
        <fullName evidence="3">Dynein heavy chain, cytoplasmic</fullName>
    </recommendedName>
</protein>
<evidence type="ECO:0000256" key="15">
    <source>
        <dbReference type="ARBA" id="ARBA00023212"/>
    </source>
</evidence>
<organism evidence="20 21">
    <name type="scientific">Ooceraea biroi</name>
    <name type="common">Clonal raider ant</name>
    <name type="synonym">Cerapachys biroi</name>
    <dbReference type="NCBI Taxonomy" id="2015173"/>
    <lineage>
        <taxon>Eukaryota</taxon>
        <taxon>Metazoa</taxon>
        <taxon>Ecdysozoa</taxon>
        <taxon>Arthropoda</taxon>
        <taxon>Hexapoda</taxon>
        <taxon>Insecta</taxon>
        <taxon>Pterygota</taxon>
        <taxon>Neoptera</taxon>
        <taxon>Endopterygota</taxon>
        <taxon>Hymenoptera</taxon>
        <taxon>Apocrita</taxon>
        <taxon>Aculeata</taxon>
        <taxon>Formicoidea</taxon>
        <taxon>Formicidae</taxon>
        <taxon>Dorylinae</taxon>
        <taxon>Ooceraea</taxon>
    </lineage>
</organism>
<dbReference type="Pfam" id="PF12777">
    <property type="entry name" value="MT"/>
    <property type="match status" value="1"/>
</dbReference>
<dbReference type="InterPro" id="IPR024317">
    <property type="entry name" value="Dynein_heavy_chain_D4_dom"/>
</dbReference>
<keyword evidence="13 17" id="KW-0175">Coiled coil</keyword>
<dbReference type="GO" id="GO:0051959">
    <property type="term" value="F:dynein light intermediate chain binding"/>
    <property type="evidence" value="ECO:0007669"/>
    <property type="project" value="InterPro"/>
</dbReference>
<comment type="subcellular location">
    <subcellularLocation>
        <location evidence="1">Cytoplasm</location>
        <location evidence="1">Cytoskeleton</location>
    </subcellularLocation>
</comment>
<dbReference type="SUPFAM" id="SSF57667">
    <property type="entry name" value="beta-beta-alpha zinc fingers"/>
    <property type="match status" value="4"/>
</dbReference>
<feature type="domain" description="C2H2-type" evidence="19">
    <location>
        <begin position="4096"/>
        <end position="4126"/>
    </location>
</feature>
<accession>A0A026W0N5</accession>
<feature type="coiled-coil region" evidence="17">
    <location>
        <begin position="2274"/>
        <end position="2301"/>
    </location>
</feature>
<dbReference type="InterPro" id="IPR013602">
    <property type="entry name" value="Dynein_heavy_linker"/>
</dbReference>
<feature type="domain" description="C2H2-type" evidence="19">
    <location>
        <begin position="4126"/>
        <end position="4156"/>
    </location>
</feature>
<dbReference type="Gene3D" id="1.20.58.1120">
    <property type="match status" value="1"/>
</dbReference>
<dbReference type="FunFam" id="1.20.920.20:FF:000002">
    <property type="entry name" value="Cytoplasmic dynein 1 heavy chain"/>
    <property type="match status" value="1"/>
</dbReference>
<dbReference type="Gene3D" id="1.10.287.2620">
    <property type="match status" value="1"/>
</dbReference>
<dbReference type="GO" id="GO:0045505">
    <property type="term" value="F:dynein intermediate chain binding"/>
    <property type="evidence" value="ECO:0007669"/>
    <property type="project" value="InterPro"/>
</dbReference>
<keyword evidence="10" id="KW-0862">Zinc</keyword>
<dbReference type="PROSITE" id="PS50157">
    <property type="entry name" value="ZINC_FINGER_C2H2_2"/>
    <property type="match status" value="8"/>
</dbReference>
<keyword evidence="5" id="KW-0493">Microtubule</keyword>
<dbReference type="Gene3D" id="1.20.140.100">
    <property type="entry name" value="Dynein heavy chain, N-terminal domain 2"/>
    <property type="match status" value="1"/>
</dbReference>
<keyword evidence="6" id="KW-0479">Metal-binding</keyword>